<evidence type="ECO:0000313" key="4">
    <source>
        <dbReference type="EMBL" id="ORU98710.1"/>
    </source>
</evidence>
<dbReference type="PANTHER" id="PTHR43172:SF2">
    <property type="entry name" value="ADENYLOSUCCINATE LYASE C-TERMINAL DOMAIN-CONTAINING PROTEIN"/>
    <property type="match status" value="1"/>
</dbReference>
<dbReference type="STRING" id="56425.AWB93_12685"/>
<keyword evidence="4" id="KW-0413">Isomerase</keyword>
<sequence length="421" mass="43706">MTNLLWPGDHRAGEQMSDRALLRSMVAVESAWLAALASAGVAPPECADADLAGLLTDADAESLAVGAEDGGNPVIGLAALLRRRAAPAVAPWIHRGLTSQDVLDTALMLGVRGVVDHLNRLVAEQLLALTGLVAVHRGTPMVARTLTQHAAPTTFGAKAAGWLDGVVDAAERLAAVATPAQFGGAVGTRAAATELVALRTEAPDAADVSERLARGAAATLGLAVRPPWHTTRTPVTAAADALVCCTDSWGRIASDVVTLARPEIGELGEPAGENRGGSSSMPHKRNPVLSILIRRAALSAPQLAATLHTAAALAHDERPDGAWHAEWDTLRILARRTVVAGSQCGELLSGLTVHASRMAENLAATDVLGEQRAIAELAGRPPSPDYLGAVDRLIDHSLDRARLTLPRLVATADGDQSHSVR</sequence>
<dbReference type="PANTHER" id="PTHR43172">
    <property type="entry name" value="ADENYLOSUCCINATE LYASE"/>
    <property type="match status" value="1"/>
</dbReference>
<evidence type="ECO:0000256" key="2">
    <source>
        <dbReference type="ARBA" id="ARBA00034772"/>
    </source>
</evidence>
<accession>A0A1X1R311</accession>
<dbReference type="PROSITE" id="PS00163">
    <property type="entry name" value="FUMARATE_LYASES"/>
    <property type="match status" value="1"/>
</dbReference>
<dbReference type="Gene3D" id="1.20.200.10">
    <property type="entry name" value="Fumarase/aspartase (Central domain)"/>
    <property type="match status" value="1"/>
</dbReference>
<dbReference type="InterPro" id="IPR000362">
    <property type="entry name" value="Fumarate_lyase_fam"/>
</dbReference>
<dbReference type="Pfam" id="PF00206">
    <property type="entry name" value="Lyase_1"/>
    <property type="match status" value="1"/>
</dbReference>
<name>A0A1X1R311_MYCBE</name>
<dbReference type="InterPro" id="IPR022761">
    <property type="entry name" value="Fumarate_lyase_N"/>
</dbReference>
<dbReference type="InterPro" id="IPR020557">
    <property type="entry name" value="Fumarate_lyase_CS"/>
</dbReference>
<protein>
    <submittedName>
        <fullName evidence="4">3-carboxy-cis,cis-muconate cycloisomerase</fullName>
    </submittedName>
</protein>
<gene>
    <name evidence="4" type="ORF">AWB93_12685</name>
</gene>
<feature type="domain" description="Fumarate lyase N-terminal" evidence="3">
    <location>
        <begin position="17"/>
        <end position="297"/>
    </location>
</feature>
<dbReference type="Proteomes" id="UP000193990">
    <property type="component" value="Unassembled WGS sequence"/>
</dbReference>
<proteinExistence type="inferred from homology"/>
<organism evidence="4 5">
    <name type="scientific">Mycobacterium bohemicum</name>
    <dbReference type="NCBI Taxonomy" id="56425"/>
    <lineage>
        <taxon>Bacteria</taxon>
        <taxon>Bacillati</taxon>
        <taxon>Actinomycetota</taxon>
        <taxon>Actinomycetes</taxon>
        <taxon>Mycobacteriales</taxon>
        <taxon>Mycobacteriaceae</taxon>
        <taxon>Mycobacterium</taxon>
    </lineage>
</organism>
<evidence type="ECO:0000313" key="5">
    <source>
        <dbReference type="Proteomes" id="UP000193990"/>
    </source>
</evidence>
<dbReference type="RefSeq" id="WP_085181203.1">
    <property type="nucleotide sequence ID" value="NZ_JACKSV010000053.1"/>
</dbReference>
<evidence type="ECO:0000256" key="1">
    <source>
        <dbReference type="ARBA" id="ARBA00023239"/>
    </source>
</evidence>
<dbReference type="PRINTS" id="PR00149">
    <property type="entry name" value="FUMRATELYASE"/>
</dbReference>
<evidence type="ECO:0000259" key="3">
    <source>
        <dbReference type="Pfam" id="PF00206"/>
    </source>
</evidence>
<dbReference type="SUPFAM" id="SSF48557">
    <property type="entry name" value="L-aspartase-like"/>
    <property type="match status" value="1"/>
</dbReference>
<dbReference type="GO" id="GO:0016853">
    <property type="term" value="F:isomerase activity"/>
    <property type="evidence" value="ECO:0007669"/>
    <property type="project" value="UniProtKB-KW"/>
</dbReference>
<dbReference type="EMBL" id="LQOK01000029">
    <property type="protein sequence ID" value="ORU98710.1"/>
    <property type="molecule type" value="Genomic_DNA"/>
</dbReference>
<reference evidence="4 5" key="1">
    <citation type="submission" date="2016-01" db="EMBL/GenBank/DDBJ databases">
        <title>The new phylogeny of the genus Mycobacterium.</title>
        <authorList>
            <person name="Tarcisio F."/>
            <person name="Conor M."/>
            <person name="Antonella G."/>
            <person name="Elisabetta G."/>
            <person name="Giulia F.S."/>
            <person name="Sara T."/>
            <person name="Anna F."/>
            <person name="Clotilde B."/>
            <person name="Roberto B."/>
            <person name="Veronica D.S."/>
            <person name="Fabio R."/>
            <person name="Monica P."/>
            <person name="Olivier J."/>
            <person name="Enrico T."/>
            <person name="Nicola S."/>
        </authorList>
    </citation>
    <scope>NUCLEOTIDE SEQUENCE [LARGE SCALE GENOMIC DNA]</scope>
    <source>
        <strain evidence="4 5">DSM 44277</strain>
    </source>
</reference>
<keyword evidence="1" id="KW-0456">Lyase</keyword>
<dbReference type="GO" id="GO:0016829">
    <property type="term" value="F:lyase activity"/>
    <property type="evidence" value="ECO:0007669"/>
    <property type="project" value="UniProtKB-KW"/>
</dbReference>
<comment type="similarity">
    <text evidence="2">Belongs to the class-II fumarase/aspartase family.</text>
</comment>
<keyword evidence="5" id="KW-1185">Reference proteome</keyword>
<dbReference type="AlphaFoldDB" id="A0A1X1R311"/>
<comment type="caution">
    <text evidence="4">The sequence shown here is derived from an EMBL/GenBank/DDBJ whole genome shotgun (WGS) entry which is preliminary data.</text>
</comment>
<dbReference type="InterPro" id="IPR008948">
    <property type="entry name" value="L-Aspartase-like"/>
</dbReference>